<protein>
    <recommendedName>
        <fullName evidence="4">ROK family protein</fullName>
    </recommendedName>
</protein>
<reference evidence="2" key="2">
    <citation type="submission" date="2020-09" db="EMBL/GenBank/DDBJ databases">
        <authorList>
            <person name="Sun Q."/>
            <person name="Ohkuma M."/>
        </authorList>
    </citation>
    <scope>NUCLEOTIDE SEQUENCE</scope>
    <source>
        <strain evidence="2">JCM 5069</strain>
    </source>
</reference>
<evidence type="ECO:0008006" key="4">
    <source>
        <dbReference type="Google" id="ProtNLM"/>
    </source>
</evidence>
<dbReference type="Gene3D" id="3.30.420.40">
    <property type="match status" value="2"/>
</dbReference>
<reference evidence="2" key="1">
    <citation type="journal article" date="2014" name="Int. J. Syst. Evol. Microbiol.">
        <title>Complete genome sequence of Corynebacterium casei LMG S-19264T (=DSM 44701T), isolated from a smear-ripened cheese.</title>
        <authorList>
            <consortium name="US DOE Joint Genome Institute (JGI-PGF)"/>
            <person name="Walter F."/>
            <person name="Albersmeier A."/>
            <person name="Kalinowski J."/>
            <person name="Ruckert C."/>
        </authorList>
    </citation>
    <scope>NUCLEOTIDE SEQUENCE</scope>
    <source>
        <strain evidence="2">JCM 5069</strain>
    </source>
</reference>
<gene>
    <name evidence="2" type="ORF">GCM10018793_45810</name>
</gene>
<name>A0A919L4B9_9ACTN</name>
<evidence type="ECO:0000313" key="2">
    <source>
        <dbReference type="EMBL" id="GHH83518.1"/>
    </source>
</evidence>
<dbReference type="InterPro" id="IPR043129">
    <property type="entry name" value="ATPase_NBD"/>
</dbReference>
<dbReference type="PANTHER" id="PTHR18964:SF169">
    <property type="entry name" value="N-ACETYLMANNOSAMINE KINASE"/>
    <property type="match status" value="1"/>
</dbReference>
<comment type="similarity">
    <text evidence="1">Belongs to the ROK (NagC/XylR) family.</text>
</comment>
<dbReference type="AlphaFoldDB" id="A0A919L4B9"/>
<keyword evidence="3" id="KW-1185">Reference proteome</keyword>
<proteinExistence type="inferred from homology"/>
<dbReference type="PANTHER" id="PTHR18964">
    <property type="entry name" value="ROK (REPRESSOR, ORF, KINASE) FAMILY"/>
    <property type="match status" value="1"/>
</dbReference>
<sequence length="340" mass="35857">MLPSVISRLYLWKCRAWQSLRMVHERPSLRLVPEPVPQSATPPAPRLLGAVELLPGRIRAAVLTVAGRVLERAEASYDASVPDPAEIDAALARTARVFTARPPVGVGIAAAGLVDPDGGVITEVNDVPALHGYPVGERLRALTGAPVRVEHRARLQVLGDRWFGAGRGRRTFASVSTGAVLGVGILYEGEVLAPHGGRSGAHMTVSASGARCTCGARGCWKTLATTRWLHERARTAGLGPDRSLGALAGRDDEPARRVVEEYADNLALGLVNVQQLFAPGLFVLHGEAREGGERFRALIERRLRSGAAGVGAEEPRVLVSGAAVDDVALLGGAGLVLSHL</sequence>
<accession>A0A919L4B9</accession>
<dbReference type="EMBL" id="BNCD01000014">
    <property type="protein sequence ID" value="GHH83518.1"/>
    <property type="molecule type" value="Genomic_DNA"/>
</dbReference>
<dbReference type="SUPFAM" id="SSF53067">
    <property type="entry name" value="Actin-like ATPase domain"/>
    <property type="match status" value="1"/>
</dbReference>
<dbReference type="Proteomes" id="UP000603708">
    <property type="component" value="Unassembled WGS sequence"/>
</dbReference>
<evidence type="ECO:0000313" key="3">
    <source>
        <dbReference type="Proteomes" id="UP000603708"/>
    </source>
</evidence>
<organism evidence="2 3">
    <name type="scientific">Streptomyces sulfonofaciens</name>
    <dbReference type="NCBI Taxonomy" id="68272"/>
    <lineage>
        <taxon>Bacteria</taxon>
        <taxon>Bacillati</taxon>
        <taxon>Actinomycetota</taxon>
        <taxon>Actinomycetes</taxon>
        <taxon>Kitasatosporales</taxon>
        <taxon>Streptomycetaceae</taxon>
        <taxon>Streptomyces</taxon>
    </lineage>
</organism>
<dbReference type="Pfam" id="PF00480">
    <property type="entry name" value="ROK"/>
    <property type="match status" value="1"/>
</dbReference>
<comment type="caution">
    <text evidence="2">The sequence shown here is derived from an EMBL/GenBank/DDBJ whole genome shotgun (WGS) entry which is preliminary data.</text>
</comment>
<dbReference type="InterPro" id="IPR000600">
    <property type="entry name" value="ROK"/>
</dbReference>
<evidence type="ECO:0000256" key="1">
    <source>
        <dbReference type="ARBA" id="ARBA00006479"/>
    </source>
</evidence>